<keyword evidence="10" id="KW-0449">Lipoprotein</keyword>
<comment type="catalytic activity">
    <reaction evidence="1 11">
        <text>[protein]-peptidylproline (omega=180) = [protein]-peptidylproline (omega=0)</text>
        <dbReference type="Rhea" id="RHEA:16237"/>
        <dbReference type="Rhea" id="RHEA-COMP:10747"/>
        <dbReference type="Rhea" id="RHEA-COMP:10748"/>
        <dbReference type="ChEBI" id="CHEBI:83833"/>
        <dbReference type="ChEBI" id="CHEBI:83834"/>
        <dbReference type="EC" id="5.2.1.8"/>
    </reaction>
</comment>
<evidence type="ECO:0000256" key="10">
    <source>
        <dbReference type="ARBA" id="ARBA00023288"/>
    </source>
</evidence>
<dbReference type="PROSITE" id="PS50198">
    <property type="entry name" value="PPIC_PPIASE_2"/>
    <property type="match status" value="1"/>
</dbReference>
<reference evidence="13" key="1">
    <citation type="submission" date="2024-05" db="EMBL/GenBank/DDBJ databases">
        <title>Metabacillus sp. nov., isolated from the rhizosphere soil of tomato plants.</title>
        <authorList>
            <person name="Ma R."/>
        </authorList>
    </citation>
    <scope>NUCLEOTIDE SEQUENCE</scope>
    <source>
        <strain evidence="13">DBTR6</strain>
    </source>
</reference>
<keyword evidence="7 11" id="KW-0472">Membrane</keyword>
<evidence type="ECO:0000313" key="14">
    <source>
        <dbReference type="Proteomes" id="UP001165287"/>
    </source>
</evidence>
<dbReference type="InterPro" id="IPR046357">
    <property type="entry name" value="PPIase_dom_sf"/>
</dbReference>
<keyword evidence="4 11" id="KW-1003">Cell membrane</keyword>
<evidence type="ECO:0000256" key="5">
    <source>
        <dbReference type="ARBA" id="ARBA00022729"/>
    </source>
</evidence>
<keyword evidence="8" id="KW-0564">Palmitate</keyword>
<dbReference type="SUPFAM" id="SSF54534">
    <property type="entry name" value="FKBP-like"/>
    <property type="match status" value="1"/>
</dbReference>
<dbReference type="InterPro" id="IPR050245">
    <property type="entry name" value="PrsA_foldase"/>
</dbReference>
<feature type="domain" description="PpiC" evidence="12">
    <location>
        <begin position="156"/>
        <end position="245"/>
    </location>
</feature>
<dbReference type="EMBL" id="JAIQUM010000059">
    <property type="protein sequence ID" value="MBZ5752541.1"/>
    <property type="molecule type" value="Genomic_DNA"/>
</dbReference>
<evidence type="ECO:0000259" key="12">
    <source>
        <dbReference type="PROSITE" id="PS50198"/>
    </source>
</evidence>
<evidence type="ECO:0000256" key="1">
    <source>
        <dbReference type="ARBA" id="ARBA00000971"/>
    </source>
</evidence>
<keyword evidence="5 11" id="KW-0732">Signal</keyword>
<sequence length="306" mass="34426">MEKILASKKTLIILAALVVVAIAVFIFISTRSEAVGKVGSESITKDDLYTYFVDQNGEKAVDTLITQSLIEQEVKKEGVSVTQKEIDEEMKNLVEAYGGQTAFDQTLMQSGLTQELLEKDMKTNLEIEKLLKPQIKITEEEMQTYFDENKESFAKAKEVNASHILVDDEKTAKEVKAKLDKGEDFAELAKEYSKDGSAQSGGELGFFGEGAMVPEFEEVAFSMKVGEISEPVKSQFGYHIIKVNEIQEASEANFKDSKEQIEGLLFDQKIATEYPTWLDKKEEEYDIKNYLSEDEKEPVATEETKE</sequence>
<proteinExistence type="inferred from homology"/>
<comment type="subcellular location">
    <subcellularLocation>
        <location evidence="2">Cell membrane</location>
        <topology evidence="2">Lipid-anchor</topology>
    </subcellularLocation>
</comment>
<dbReference type="InterPro" id="IPR027304">
    <property type="entry name" value="Trigger_fact/SurA_dom_sf"/>
</dbReference>
<dbReference type="SUPFAM" id="SSF109998">
    <property type="entry name" value="Triger factor/SurA peptide-binding domain-like"/>
    <property type="match status" value="1"/>
</dbReference>
<evidence type="ECO:0000256" key="4">
    <source>
        <dbReference type="ARBA" id="ARBA00022475"/>
    </source>
</evidence>
<keyword evidence="14" id="KW-1185">Reference proteome</keyword>
<dbReference type="HAMAP" id="MF_01145">
    <property type="entry name" value="Foldase_PrsA"/>
    <property type="match status" value="1"/>
</dbReference>
<keyword evidence="9 11" id="KW-0413">Isomerase</keyword>
<dbReference type="Gene3D" id="1.10.4030.10">
    <property type="entry name" value="Porin chaperone SurA, peptide-binding domain"/>
    <property type="match status" value="1"/>
</dbReference>
<comment type="similarity">
    <text evidence="3 11">Belongs to the PrsA family.</text>
</comment>
<evidence type="ECO:0000256" key="7">
    <source>
        <dbReference type="ARBA" id="ARBA00023136"/>
    </source>
</evidence>
<gene>
    <name evidence="11" type="primary">prsA</name>
    <name evidence="13" type="ORF">K9V48_20405</name>
</gene>
<protein>
    <recommendedName>
        <fullName evidence="11">Foldase protein PrsA</fullName>
        <ecNumber evidence="11">5.2.1.8</ecNumber>
    </recommendedName>
</protein>
<evidence type="ECO:0000256" key="11">
    <source>
        <dbReference type="HAMAP-Rule" id="MF_01145"/>
    </source>
</evidence>
<evidence type="ECO:0000256" key="6">
    <source>
        <dbReference type="ARBA" id="ARBA00023110"/>
    </source>
</evidence>
<organism evidence="13 14">
    <name type="scientific">Metabacillus rhizolycopersici</name>
    <dbReference type="NCBI Taxonomy" id="2875709"/>
    <lineage>
        <taxon>Bacteria</taxon>
        <taxon>Bacillati</taxon>
        <taxon>Bacillota</taxon>
        <taxon>Bacilli</taxon>
        <taxon>Bacillales</taxon>
        <taxon>Bacillaceae</taxon>
        <taxon>Metabacillus</taxon>
    </lineage>
</organism>
<dbReference type="InterPro" id="IPR000297">
    <property type="entry name" value="PPIase_PpiC"/>
</dbReference>
<dbReference type="Pfam" id="PF13624">
    <property type="entry name" value="SurA_N_3"/>
    <property type="match status" value="1"/>
</dbReference>
<dbReference type="PROSITE" id="PS01096">
    <property type="entry name" value="PPIC_PPIASE_1"/>
    <property type="match status" value="1"/>
</dbReference>
<dbReference type="PANTHER" id="PTHR47245">
    <property type="entry name" value="PEPTIDYLPROLYL ISOMERASE"/>
    <property type="match status" value="1"/>
</dbReference>
<evidence type="ECO:0000256" key="8">
    <source>
        <dbReference type="ARBA" id="ARBA00023139"/>
    </source>
</evidence>
<dbReference type="Gene3D" id="3.10.50.40">
    <property type="match status" value="1"/>
</dbReference>
<dbReference type="PANTHER" id="PTHR47245:SF1">
    <property type="entry name" value="FOLDASE PROTEIN PRSA"/>
    <property type="match status" value="1"/>
</dbReference>
<accession>A0ABS7UW58</accession>
<evidence type="ECO:0000313" key="13">
    <source>
        <dbReference type="EMBL" id="MBZ5752541.1"/>
    </source>
</evidence>
<dbReference type="Pfam" id="PF13616">
    <property type="entry name" value="Rotamase_3"/>
    <property type="match status" value="1"/>
</dbReference>
<comment type="caution">
    <text evidence="13">The sequence shown here is derived from an EMBL/GenBank/DDBJ whole genome shotgun (WGS) entry which is preliminary data.</text>
</comment>
<dbReference type="InterPro" id="IPR023059">
    <property type="entry name" value="Foldase_PrsA"/>
</dbReference>
<dbReference type="Proteomes" id="UP001165287">
    <property type="component" value="Unassembled WGS sequence"/>
</dbReference>
<name>A0ABS7UW58_9BACI</name>
<comment type="function">
    <text evidence="11">Plays a major role in protein secretion by helping the post-translocational extracellular folding of several secreted proteins.</text>
</comment>
<evidence type="ECO:0000256" key="2">
    <source>
        <dbReference type="ARBA" id="ARBA00004193"/>
    </source>
</evidence>
<dbReference type="GO" id="GO:0003755">
    <property type="term" value="F:peptidyl-prolyl cis-trans isomerase activity"/>
    <property type="evidence" value="ECO:0007669"/>
    <property type="project" value="UniProtKB-EC"/>
</dbReference>
<dbReference type="EC" id="5.2.1.8" evidence="11"/>
<evidence type="ECO:0000256" key="3">
    <source>
        <dbReference type="ARBA" id="ARBA00006071"/>
    </source>
</evidence>
<evidence type="ECO:0000256" key="9">
    <source>
        <dbReference type="ARBA" id="ARBA00023235"/>
    </source>
</evidence>
<dbReference type="InterPro" id="IPR023058">
    <property type="entry name" value="PPIase_PpiC_CS"/>
</dbReference>
<keyword evidence="6 11" id="KW-0697">Rotamase</keyword>
<dbReference type="RefSeq" id="WP_224140995.1">
    <property type="nucleotide sequence ID" value="NZ_JAIQUM010000059.1"/>
</dbReference>